<evidence type="ECO:0000256" key="3">
    <source>
        <dbReference type="ARBA" id="ARBA00022777"/>
    </source>
</evidence>
<keyword evidence="3 5" id="KW-0418">Kinase</keyword>
<dbReference type="InterPro" id="IPR016898">
    <property type="entry name" value="Polyphosphate_phosphotransfera"/>
</dbReference>
<comment type="similarity">
    <text evidence="1">Belongs to the polyphosphate kinase 2 (PPK2) family. Class I subfamily.</text>
</comment>
<sequence length="293" mass="34010">MESFIKKFKIEEGKDFSLKKLDPSYTGEYRKDGSKELLASYKEQLSSLQDKFYAENSHSLLVLFQALDAAGKDSAIKHVMSGVNPQGCQVFSFKQPSSEDLEHDFLRRHYKALPEKGRIGIHNRSHYENVLVCKVHPELVLKENLPGHTSLNKINKSFWDSRYKSINHFEKHLNDNGTVVLKFFLHLSKEKQKERFLKRIDDKKKNWKFSAGDIEERAYWNDYMNAYEDAILNTSTENAPWFVIPADNKWFTRLAVISIITETLDSLSPQYPVLPDSASSHLQEYKSLLNAER</sequence>
<evidence type="ECO:0000256" key="2">
    <source>
        <dbReference type="ARBA" id="ARBA00022679"/>
    </source>
</evidence>
<accession>A0A4Q0MGI0</accession>
<dbReference type="PANTHER" id="PTHR34383:SF3">
    <property type="entry name" value="POLYPHOSPHATE:AMP PHOSPHOTRANSFERASE"/>
    <property type="match status" value="1"/>
</dbReference>
<keyword evidence="2" id="KW-0808">Transferase</keyword>
<feature type="domain" description="Polyphosphate kinase-2-related" evidence="4">
    <location>
        <begin position="31"/>
        <end position="267"/>
    </location>
</feature>
<name>A0A4Q0MGI0_9SPHI</name>
<dbReference type="EMBL" id="RXOC01000001">
    <property type="protein sequence ID" value="RXF72484.1"/>
    <property type="molecule type" value="Genomic_DNA"/>
</dbReference>
<dbReference type="SUPFAM" id="SSF52540">
    <property type="entry name" value="P-loop containing nucleoside triphosphate hydrolases"/>
    <property type="match status" value="1"/>
</dbReference>
<dbReference type="NCBIfam" id="TIGR03709">
    <property type="entry name" value="PPK2_rel_1"/>
    <property type="match status" value="1"/>
</dbReference>
<dbReference type="InterPro" id="IPR022488">
    <property type="entry name" value="PPK2-related"/>
</dbReference>
<dbReference type="PANTHER" id="PTHR34383">
    <property type="entry name" value="POLYPHOSPHATE:AMP PHOSPHOTRANSFERASE-RELATED"/>
    <property type="match status" value="1"/>
</dbReference>
<dbReference type="Pfam" id="PF03976">
    <property type="entry name" value="PPK2"/>
    <property type="match status" value="1"/>
</dbReference>
<dbReference type="InterPro" id="IPR022300">
    <property type="entry name" value="PPK2-rel_1"/>
</dbReference>
<dbReference type="Proteomes" id="UP000290848">
    <property type="component" value="Unassembled WGS sequence"/>
</dbReference>
<dbReference type="GO" id="GO:0006797">
    <property type="term" value="P:polyphosphate metabolic process"/>
    <property type="evidence" value="ECO:0007669"/>
    <property type="project" value="InterPro"/>
</dbReference>
<protein>
    <submittedName>
        <fullName evidence="5">Polyphosphate kinase 2 family protein</fullName>
    </submittedName>
</protein>
<dbReference type="GO" id="GO:0008976">
    <property type="term" value="F:polyphosphate kinase activity"/>
    <property type="evidence" value="ECO:0007669"/>
    <property type="project" value="InterPro"/>
</dbReference>
<proteinExistence type="inferred from homology"/>
<dbReference type="RefSeq" id="WP_128767670.1">
    <property type="nucleotide sequence ID" value="NZ_RXOC01000001.1"/>
</dbReference>
<dbReference type="InterPro" id="IPR027417">
    <property type="entry name" value="P-loop_NTPase"/>
</dbReference>
<evidence type="ECO:0000259" key="4">
    <source>
        <dbReference type="Pfam" id="PF03976"/>
    </source>
</evidence>
<gene>
    <name evidence="5" type="ORF">EKH83_01830</name>
</gene>
<evidence type="ECO:0000313" key="5">
    <source>
        <dbReference type="EMBL" id="RXF72484.1"/>
    </source>
</evidence>
<organism evidence="5 6">
    <name type="scientific">Arcticibacter tournemirensis</name>
    <dbReference type="NCBI Taxonomy" id="699437"/>
    <lineage>
        <taxon>Bacteria</taxon>
        <taxon>Pseudomonadati</taxon>
        <taxon>Bacteroidota</taxon>
        <taxon>Sphingobacteriia</taxon>
        <taxon>Sphingobacteriales</taxon>
        <taxon>Sphingobacteriaceae</taxon>
        <taxon>Arcticibacter</taxon>
    </lineage>
</organism>
<dbReference type="AlphaFoldDB" id="A0A4Q0MGI0"/>
<dbReference type="Gene3D" id="3.40.50.300">
    <property type="entry name" value="P-loop containing nucleotide triphosphate hydrolases"/>
    <property type="match status" value="1"/>
</dbReference>
<evidence type="ECO:0000256" key="1">
    <source>
        <dbReference type="ARBA" id="ARBA00009924"/>
    </source>
</evidence>
<evidence type="ECO:0000313" key="6">
    <source>
        <dbReference type="Proteomes" id="UP000290848"/>
    </source>
</evidence>
<reference evidence="5 6" key="1">
    <citation type="submission" date="2018-12" db="EMBL/GenBank/DDBJ databases">
        <title>The Draft Genome Sequence of the Soil Bacterium Pedobacter tournemirensis R1.</title>
        <authorList>
            <person name="He J."/>
        </authorList>
    </citation>
    <scope>NUCLEOTIDE SEQUENCE [LARGE SCALE GENOMIC DNA]</scope>
    <source>
        <strain evidence="5 6">R1</strain>
    </source>
</reference>
<comment type="caution">
    <text evidence="5">The sequence shown here is derived from an EMBL/GenBank/DDBJ whole genome shotgun (WGS) entry which is preliminary data.</text>
</comment>
<dbReference type="PIRSF" id="PIRSF028756">
    <property type="entry name" value="PPK2_prd"/>
    <property type="match status" value="1"/>
</dbReference>